<dbReference type="Proteomes" id="UP000324222">
    <property type="component" value="Unassembled WGS sequence"/>
</dbReference>
<evidence type="ECO:0000313" key="1">
    <source>
        <dbReference type="EMBL" id="MPC87354.1"/>
    </source>
</evidence>
<keyword evidence="2" id="KW-1185">Reference proteome</keyword>
<proteinExistence type="predicted"/>
<reference evidence="1 2" key="1">
    <citation type="submission" date="2019-05" db="EMBL/GenBank/DDBJ databases">
        <title>Another draft genome of Portunus trituberculatus and its Hox gene families provides insights of decapod evolution.</title>
        <authorList>
            <person name="Jeong J.-H."/>
            <person name="Song I."/>
            <person name="Kim S."/>
            <person name="Choi T."/>
            <person name="Kim D."/>
            <person name="Ryu S."/>
            <person name="Kim W."/>
        </authorList>
    </citation>
    <scope>NUCLEOTIDE SEQUENCE [LARGE SCALE GENOMIC DNA]</scope>
    <source>
        <tissue evidence="1">Muscle</tissue>
    </source>
</reference>
<dbReference type="AlphaFoldDB" id="A0A5B7J4A4"/>
<name>A0A5B7J4A4_PORTR</name>
<organism evidence="1 2">
    <name type="scientific">Portunus trituberculatus</name>
    <name type="common">Swimming crab</name>
    <name type="synonym">Neptunus trituberculatus</name>
    <dbReference type="NCBI Taxonomy" id="210409"/>
    <lineage>
        <taxon>Eukaryota</taxon>
        <taxon>Metazoa</taxon>
        <taxon>Ecdysozoa</taxon>
        <taxon>Arthropoda</taxon>
        <taxon>Crustacea</taxon>
        <taxon>Multicrustacea</taxon>
        <taxon>Malacostraca</taxon>
        <taxon>Eumalacostraca</taxon>
        <taxon>Eucarida</taxon>
        <taxon>Decapoda</taxon>
        <taxon>Pleocyemata</taxon>
        <taxon>Brachyura</taxon>
        <taxon>Eubrachyura</taxon>
        <taxon>Portunoidea</taxon>
        <taxon>Portunidae</taxon>
        <taxon>Portuninae</taxon>
        <taxon>Portunus</taxon>
    </lineage>
</organism>
<sequence length="80" mass="8750">MLRDEAPVCNLSPSTAVLPAFLPLCPALPGSSILRRFSLTNFSFSFFPSLPFCLHIQFLSHPPSSSVHEPKQITHSPSSL</sequence>
<evidence type="ECO:0000313" key="2">
    <source>
        <dbReference type="Proteomes" id="UP000324222"/>
    </source>
</evidence>
<accession>A0A5B7J4A4</accession>
<protein>
    <submittedName>
        <fullName evidence="1">Uncharacterized protein</fullName>
    </submittedName>
</protein>
<gene>
    <name evidence="1" type="ORF">E2C01_082215</name>
</gene>
<comment type="caution">
    <text evidence="1">The sequence shown here is derived from an EMBL/GenBank/DDBJ whole genome shotgun (WGS) entry which is preliminary data.</text>
</comment>
<dbReference type="EMBL" id="VSRR010074231">
    <property type="protein sequence ID" value="MPC87354.1"/>
    <property type="molecule type" value="Genomic_DNA"/>
</dbReference>